<name>A0A239BRR0_9ACTN</name>
<gene>
    <name evidence="2" type="ORF">SAMN06893096_10222</name>
</gene>
<protein>
    <submittedName>
        <fullName evidence="2">Uncharacterized protein</fullName>
    </submittedName>
</protein>
<dbReference type="EMBL" id="FZOO01000002">
    <property type="protein sequence ID" value="SNS10342.1"/>
    <property type="molecule type" value="Genomic_DNA"/>
</dbReference>
<accession>A0A239BRR0</accession>
<dbReference type="Proteomes" id="UP000198373">
    <property type="component" value="Unassembled WGS sequence"/>
</dbReference>
<keyword evidence="3" id="KW-1185">Reference proteome</keyword>
<organism evidence="2 3">
    <name type="scientific">Geodermatophilus pulveris</name>
    <dbReference type="NCBI Taxonomy" id="1564159"/>
    <lineage>
        <taxon>Bacteria</taxon>
        <taxon>Bacillati</taxon>
        <taxon>Actinomycetota</taxon>
        <taxon>Actinomycetes</taxon>
        <taxon>Geodermatophilales</taxon>
        <taxon>Geodermatophilaceae</taxon>
        <taxon>Geodermatophilus</taxon>
    </lineage>
</organism>
<feature type="compositionally biased region" description="Low complexity" evidence="1">
    <location>
        <begin position="112"/>
        <end position="122"/>
    </location>
</feature>
<feature type="region of interest" description="Disordered" evidence="1">
    <location>
        <begin position="1"/>
        <end position="49"/>
    </location>
</feature>
<feature type="region of interest" description="Disordered" evidence="1">
    <location>
        <begin position="63"/>
        <end position="157"/>
    </location>
</feature>
<reference evidence="3" key="1">
    <citation type="submission" date="2017-06" db="EMBL/GenBank/DDBJ databases">
        <authorList>
            <person name="Varghese N."/>
            <person name="Submissions S."/>
        </authorList>
    </citation>
    <scope>NUCLEOTIDE SEQUENCE [LARGE SCALE GENOMIC DNA]</scope>
    <source>
        <strain evidence="3">DSM 46839</strain>
    </source>
</reference>
<evidence type="ECO:0000256" key="1">
    <source>
        <dbReference type="SAM" id="MobiDB-lite"/>
    </source>
</evidence>
<feature type="compositionally biased region" description="Low complexity" evidence="1">
    <location>
        <begin position="84"/>
        <end position="99"/>
    </location>
</feature>
<evidence type="ECO:0000313" key="3">
    <source>
        <dbReference type="Proteomes" id="UP000198373"/>
    </source>
</evidence>
<dbReference type="AlphaFoldDB" id="A0A239BRR0"/>
<evidence type="ECO:0000313" key="2">
    <source>
        <dbReference type="EMBL" id="SNS10342.1"/>
    </source>
</evidence>
<feature type="compositionally biased region" description="Acidic residues" evidence="1">
    <location>
        <begin position="9"/>
        <end position="29"/>
    </location>
</feature>
<sequence>MFGPVADGVADEDVGDDVLDGDGPDEDPGEPGVELGADEPGVAGAEDPVVGPLLVAPVLADDEPDVDGSVAVTEPLVDGGGVGPVESGVPLPGAVVGLGEPPPVGDALSVAPGPGEPEVGPVEGDGGPEFPGDGGVTCAGRDSPGGAGSAGRLPMAT</sequence>
<proteinExistence type="predicted"/>
<feature type="compositionally biased region" description="Gly residues" evidence="1">
    <location>
        <begin position="123"/>
        <end position="149"/>
    </location>
</feature>